<comment type="caution">
    <text evidence="1">The sequence shown here is derived from an EMBL/GenBank/DDBJ whole genome shotgun (WGS) entry which is preliminary data.</text>
</comment>
<name>A0A4C2A5X0_EUMVA</name>
<dbReference type="AlphaFoldDB" id="A0A4C2A5X0"/>
<evidence type="ECO:0000313" key="2">
    <source>
        <dbReference type="Proteomes" id="UP000299102"/>
    </source>
</evidence>
<organism evidence="1 2">
    <name type="scientific">Eumeta variegata</name>
    <name type="common">Bagworm moth</name>
    <name type="synonym">Eumeta japonica</name>
    <dbReference type="NCBI Taxonomy" id="151549"/>
    <lineage>
        <taxon>Eukaryota</taxon>
        <taxon>Metazoa</taxon>
        <taxon>Ecdysozoa</taxon>
        <taxon>Arthropoda</taxon>
        <taxon>Hexapoda</taxon>
        <taxon>Insecta</taxon>
        <taxon>Pterygota</taxon>
        <taxon>Neoptera</taxon>
        <taxon>Endopterygota</taxon>
        <taxon>Lepidoptera</taxon>
        <taxon>Glossata</taxon>
        <taxon>Ditrysia</taxon>
        <taxon>Tineoidea</taxon>
        <taxon>Psychidae</taxon>
        <taxon>Oiketicinae</taxon>
        <taxon>Eumeta</taxon>
    </lineage>
</organism>
<sequence>MIVAPSLQRDCVLRLEVAATIDSRDHKRSKVLYRSRCQAVNGYAVDLGPHTSRYATVMWKCDVFHANSHMRPRLLRFRALLDETEYFLFLIEFRYRYTSDIRETPDEDHEQHFKYGTVYQELTFQCLTLPLCHSFEKQLSLKKHEQEA</sequence>
<protein>
    <submittedName>
        <fullName evidence="1">Uncharacterized protein</fullName>
    </submittedName>
</protein>
<dbReference type="EMBL" id="BGZK01002517">
    <property type="protein sequence ID" value="GBP94549.1"/>
    <property type="molecule type" value="Genomic_DNA"/>
</dbReference>
<evidence type="ECO:0000313" key="1">
    <source>
        <dbReference type="EMBL" id="GBP94549.1"/>
    </source>
</evidence>
<accession>A0A4C2A5X0</accession>
<dbReference type="Proteomes" id="UP000299102">
    <property type="component" value="Unassembled WGS sequence"/>
</dbReference>
<reference evidence="1 2" key="1">
    <citation type="journal article" date="2019" name="Commun. Biol.">
        <title>The bagworm genome reveals a unique fibroin gene that provides high tensile strength.</title>
        <authorList>
            <person name="Kono N."/>
            <person name="Nakamura H."/>
            <person name="Ohtoshi R."/>
            <person name="Tomita M."/>
            <person name="Numata K."/>
            <person name="Arakawa K."/>
        </authorList>
    </citation>
    <scope>NUCLEOTIDE SEQUENCE [LARGE SCALE GENOMIC DNA]</scope>
</reference>
<gene>
    <name evidence="1" type="ORF">EVAR_64142_1</name>
</gene>
<keyword evidence="2" id="KW-1185">Reference proteome</keyword>
<proteinExistence type="predicted"/>